<name>A0A5C6F948_9BACT</name>
<evidence type="ECO:0000313" key="1">
    <source>
        <dbReference type="EMBL" id="TWU56021.1"/>
    </source>
</evidence>
<proteinExistence type="predicted"/>
<dbReference type="AlphaFoldDB" id="A0A5C6F948"/>
<gene>
    <name evidence="1" type="ORF">Poly59_23240</name>
</gene>
<reference evidence="1 2" key="1">
    <citation type="submission" date="2019-02" db="EMBL/GenBank/DDBJ databases">
        <title>Deep-cultivation of Planctomycetes and their phenomic and genomic characterization uncovers novel biology.</title>
        <authorList>
            <person name="Wiegand S."/>
            <person name="Jogler M."/>
            <person name="Boedeker C."/>
            <person name="Pinto D."/>
            <person name="Vollmers J."/>
            <person name="Rivas-Marin E."/>
            <person name="Kohn T."/>
            <person name="Peeters S.H."/>
            <person name="Heuer A."/>
            <person name="Rast P."/>
            <person name="Oberbeckmann S."/>
            <person name="Bunk B."/>
            <person name="Jeske O."/>
            <person name="Meyerdierks A."/>
            <person name="Storesund J.E."/>
            <person name="Kallscheuer N."/>
            <person name="Luecker S."/>
            <person name="Lage O.M."/>
            <person name="Pohl T."/>
            <person name="Merkel B.J."/>
            <person name="Hornburger P."/>
            <person name="Mueller R.-W."/>
            <person name="Bruemmer F."/>
            <person name="Labrenz M."/>
            <person name="Spormann A.M."/>
            <person name="Op Den Camp H."/>
            <person name="Overmann J."/>
            <person name="Amann R."/>
            <person name="Jetten M.S.M."/>
            <person name="Mascher T."/>
            <person name="Medema M.H."/>
            <person name="Devos D.P."/>
            <person name="Kaster A.-K."/>
            <person name="Ovreas L."/>
            <person name="Rohde M."/>
            <person name="Galperin M.Y."/>
            <person name="Jogler C."/>
        </authorList>
    </citation>
    <scope>NUCLEOTIDE SEQUENCE [LARGE SCALE GENOMIC DNA]</scope>
    <source>
        <strain evidence="1 2">Poly59</strain>
    </source>
</reference>
<organism evidence="1 2">
    <name type="scientific">Rubripirellula reticaptiva</name>
    <dbReference type="NCBI Taxonomy" id="2528013"/>
    <lineage>
        <taxon>Bacteria</taxon>
        <taxon>Pseudomonadati</taxon>
        <taxon>Planctomycetota</taxon>
        <taxon>Planctomycetia</taxon>
        <taxon>Pirellulales</taxon>
        <taxon>Pirellulaceae</taxon>
        <taxon>Rubripirellula</taxon>
    </lineage>
</organism>
<dbReference type="Proteomes" id="UP000317977">
    <property type="component" value="Unassembled WGS sequence"/>
</dbReference>
<comment type="caution">
    <text evidence="1">The sequence shown here is derived from an EMBL/GenBank/DDBJ whole genome shotgun (WGS) entry which is preliminary data.</text>
</comment>
<dbReference type="EMBL" id="SJPX01000002">
    <property type="protein sequence ID" value="TWU56021.1"/>
    <property type="molecule type" value="Genomic_DNA"/>
</dbReference>
<accession>A0A5C6F948</accession>
<evidence type="ECO:0000313" key="2">
    <source>
        <dbReference type="Proteomes" id="UP000317977"/>
    </source>
</evidence>
<protein>
    <submittedName>
        <fullName evidence="1">Uncharacterized protein</fullName>
    </submittedName>
</protein>
<keyword evidence="2" id="KW-1185">Reference proteome</keyword>
<sequence>MARETGDTLSLSPVFTGELSLFNLTPTPTRHSDEVDGTLNNRVVFRLPLLRSLITATLTPDFVCHSPCRCSPLSSHAARKANKDF</sequence>